<dbReference type="RefSeq" id="WP_087989445.1">
    <property type="nucleotide sequence ID" value="NZ_NFHM01000013.1"/>
</dbReference>
<reference evidence="2" key="1">
    <citation type="submission" date="2017-04" db="EMBL/GenBank/DDBJ databases">
        <title>Function of individual gut microbiota members based on whole genome sequencing of pure cultures obtained from chicken caecum.</title>
        <authorList>
            <person name="Medvecky M."/>
            <person name="Cejkova D."/>
            <person name="Polansky O."/>
            <person name="Karasova D."/>
            <person name="Kubasova T."/>
            <person name="Cizek A."/>
            <person name="Rychlik I."/>
        </authorList>
    </citation>
    <scope>NUCLEOTIDE SEQUENCE [LARGE SCALE GENOMIC DNA]</scope>
    <source>
        <strain evidence="2">An75</strain>
    </source>
</reference>
<name>A0A1Y3U066_9FIRM</name>
<sequence>MLVKAAVSCSATIPSNPRSAEIVCPKSWCQKEGTDVGSGAFQWEKLLFPLETTGFVPDVGTDINERWMGEMRIAEGEYKTDIYCPAFGGNSQSLRGWYGNG</sequence>
<accession>A0A1Y3U066</accession>
<organism evidence="1 2">
    <name type="scientific">Anaerotignum lactatifermentans</name>
    <dbReference type="NCBI Taxonomy" id="160404"/>
    <lineage>
        <taxon>Bacteria</taxon>
        <taxon>Bacillati</taxon>
        <taxon>Bacillota</taxon>
        <taxon>Clostridia</taxon>
        <taxon>Lachnospirales</taxon>
        <taxon>Anaerotignaceae</taxon>
        <taxon>Anaerotignum</taxon>
    </lineage>
</organism>
<dbReference type="AlphaFoldDB" id="A0A1Y3U066"/>
<proteinExistence type="predicted"/>
<evidence type="ECO:0000313" key="1">
    <source>
        <dbReference type="EMBL" id="OUN42186.1"/>
    </source>
</evidence>
<protein>
    <submittedName>
        <fullName evidence="1">Uncharacterized protein</fullName>
    </submittedName>
</protein>
<dbReference type="Proteomes" id="UP000195455">
    <property type="component" value="Unassembled WGS sequence"/>
</dbReference>
<dbReference type="EMBL" id="NFHM01000013">
    <property type="protein sequence ID" value="OUN42186.1"/>
    <property type="molecule type" value="Genomic_DNA"/>
</dbReference>
<gene>
    <name evidence="1" type="ORF">B5G26_09435</name>
</gene>
<evidence type="ECO:0000313" key="2">
    <source>
        <dbReference type="Proteomes" id="UP000195455"/>
    </source>
</evidence>
<comment type="caution">
    <text evidence="1">The sequence shown here is derived from an EMBL/GenBank/DDBJ whole genome shotgun (WGS) entry which is preliminary data.</text>
</comment>